<evidence type="ECO:0000313" key="2">
    <source>
        <dbReference type="EMBL" id="GBN90980.1"/>
    </source>
</evidence>
<gene>
    <name evidence="2" type="ORF">AVEN_266275_1</name>
</gene>
<dbReference type="GO" id="GO:0003676">
    <property type="term" value="F:nucleic acid binding"/>
    <property type="evidence" value="ECO:0007669"/>
    <property type="project" value="InterPro"/>
</dbReference>
<dbReference type="Proteomes" id="UP000499080">
    <property type="component" value="Unassembled WGS sequence"/>
</dbReference>
<evidence type="ECO:0000313" key="3">
    <source>
        <dbReference type="Proteomes" id="UP000499080"/>
    </source>
</evidence>
<accession>A0A4Y2STV8</accession>
<dbReference type="OrthoDB" id="6511064at2759"/>
<dbReference type="EMBL" id="BGPR01023641">
    <property type="protein sequence ID" value="GBN90980.1"/>
    <property type="molecule type" value="Genomic_DNA"/>
</dbReference>
<evidence type="ECO:0000259" key="1">
    <source>
        <dbReference type="Pfam" id="PF03184"/>
    </source>
</evidence>
<name>A0A4Y2STV8_ARAVE</name>
<organism evidence="2 3">
    <name type="scientific">Araneus ventricosus</name>
    <name type="common">Orbweaver spider</name>
    <name type="synonym">Epeira ventricosa</name>
    <dbReference type="NCBI Taxonomy" id="182803"/>
    <lineage>
        <taxon>Eukaryota</taxon>
        <taxon>Metazoa</taxon>
        <taxon>Ecdysozoa</taxon>
        <taxon>Arthropoda</taxon>
        <taxon>Chelicerata</taxon>
        <taxon>Arachnida</taxon>
        <taxon>Araneae</taxon>
        <taxon>Araneomorphae</taxon>
        <taxon>Entelegynae</taxon>
        <taxon>Araneoidea</taxon>
        <taxon>Araneidae</taxon>
        <taxon>Araneus</taxon>
    </lineage>
</organism>
<comment type="caution">
    <text evidence="2">The sequence shown here is derived from an EMBL/GenBank/DDBJ whole genome shotgun (WGS) entry which is preliminary data.</text>
</comment>
<reference evidence="2 3" key="1">
    <citation type="journal article" date="2019" name="Sci. Rep.">
        <title>Orb-weaving spider Araneus ventricosus genome elucidates the spidroin gene catalogue.</title>
        <authorList>
            <person name="Kono N."/>
            <person name="Nakamura H."/>
            <person name="Ohtoshi R."/>
            <person name="Moran D.A.P."/>
            <person name="Shinohara A."/>
            <person name="Yoshida Y."/>
            <person name="Fujiwara M."/>
            <person name="Mori M."/>
            <person name="Tomita M."/>
            <person name="Arakawa K."/>
        </authorList>
    </citation>
    <scope>NUCLEOTIDE SEQUENCE [LARGE SCALE GENOMIC DNA]</scope>
</reference>
<protein>
    <recommendedName>
        <fullName evidence="1">DDE-1 domain-containing protein</fullName>
    </recommendedName>
</protein>
<sequence length="113" mass="12839">MAEKKRRILLFIDNFNPHSNFPALTNITVKSLLPTTTSKLLPLDQGVIRSSKVGYREQIMRRFLDSIGEGKPCASINILHQTTVKNCFIKAGFSENKTSNETEEVDSNTRRRN</sequence>
<dbReference type="Pfam" id="PF03184">
    <property type="entry name" value="DDE_1"/>
    <property type="match status" value="1"/>
</dbReference>
<feature type="domain" description="DDE-1" evidence="1">
    <location>
        <begin position="3"/>
        <end position="78"/>
    </location>
</feature>
<keyword evidence="3" id="KW-1185">Reference proteome</keyword>
<dbReference type="InterPro" id="IPR004875">
    <property type="entry name" value="DDE_SF_endonuclease_dom"/>
</dbReference>
<dbReference type="AlphaFoldDB" id="A0A4Y2STV8"/>
<proteinExistence type="predicted"/>